<gene>
    <name evidence="1" type="ORF">F1721_12925</name>
</gene>
<evidence type="ECO:0000313" key="2">
    <source>
        <dbReference type="Proteomes" id="UP000323946"/>
    </source>
</evidence>
<dbReference type="Proteomes" id="UP000323946">
    <property type="component" value="Unassembled WGS sequence"/>
</dbReference>
<keyword evidence="2" id="KW-1185">Reference proteome</keyword>
<organism evidence="1 2">
    <name type="scientific">Saccharopolyspora hirsuta</name>
    <dbReference type="NCBI Taxonomy" id="1837"/>
    <lineage>
        <taxon>Bacteria</taxon>
        <taxon>Bacillati</taxon>
        <taxon>Actinomycetota</taxon>
        <taxon>Actinomycetes</taxon>
        <taxon>Pseudonocardiales</taxon>
        <taxon>Pseudonocardiaceae</taxon>
        <taxon>Saccharopolyspora</taxon>
    </lineage>
</organism>
<evidence type="ECO:0000313" key="1">
    <source>
        <dbReference type="EMBL" id="KAA5834564.1"/>
    </source>
</evidence>
<proteinExistence type="predicted"/>
<dbReference type="SUPFAM" id="SSF53756">
    <property type="entry name" value="UDP-Glycosyltransferase/glycogen phosphorylase"/>
    <property type="match status" value="1"/>
</dbReference>
<comment type="caution">
    <text evidence="1">The sequence shown here is derived from an EMBL/GenBank/DDBJ whole genome shotgun (WGS) entry which is preliminary data.</text>
</comment>
<protein>
    <submittedName>
        <fullName evidence="1">Uncharacterized protein</fullName>
    </submittedName>
</protein>
<dbReference type="RefSeq" id="WP_150066865.1">
    <property type="nucleotide sequence ID" value="NZ_VWPH01000005.1"/>
</dbReference>
<accession>A0A5M7C4T3</accession>
<dbReference type="OrthoDB" id="3661391at2"/>
<dbReference type="AlphaFoldDB" id="A0A5M7C4T3"/>
<sequence length="582" mass="63544">MSASPWVKVPIGPDGPRWSTVHPLRTALVVVHTLTAWNRLADILPVFDSDHRVQLVFTFPGASAIDSDVEHVLHERGAIRIDWSQAVDTEFDLAISVHNSGDLHEINAPLITLSHGMGYTKHANQRISESANQRISESANQRISESANQRISESANRSVYGLSPEWLLRDGSVVPTAVVLSHDEQLGRLAATTPQAVPAAVVAGDPCFDRLRASLPERAEYRRALGADASSTVVAVSSTWGDKSLIGRHPELIGELLAELPDDHVVAAVLHPNTWYAHGPWQLRYWLGASLRSGLRLIPPAEGWQQTIIAADVTIGDHGAVTGYSAALRKPTLLASFPEEEVAAGSAVAAVGSAAPRLDVHRGLADQLREAIRRHDPDRFGEVERLTSSVPDDSAQHLRKLCYRLMDLPEPTGSALVPVYPARTLVPERDTVRAWWFDGDWHGDEVRLTRWPADVHLRRGRKPASPDRFLVVASTHPQRDTRNSAAVVVREVDAADDVGEVLAQLLTSFPACRLAAARLGGQCWMLDREGHQLSATTTDAVAAASAVHAWSRARRDWSALPARFDLAVGARRSTVVIAKRDQ</sequence>
<dbReference type="EMBL" id="VWPH01000005">
    <property type="protein sequence ID" value="KAA5834564.1"/>
    <property type="molecule type" value="Genomic_DNA"/>
</dbReference>
<reference evidence="1 2" key="1">
    <citation type="submission" date="2019-09" db="EMBL/GenBank/DDBJ databases">
        <title>Draft genome sequence of the thermophilic Saccharopolyspora hirsuta VKM Ac-666T.</title>
        <authorList>
            <person name="Lobastova T.G."/>
            <person name="Fokina V."/>
            <person name="Bragin E.Y."/>
            <person name="Shtratnikova V.Y."/>
            <person name="Starodumova I.P."/>
            <person name="Tarlachkov S.V."/>
            <person name="Donova M.V."/>
        </authorList>
    </citation>
    <scope>NUCLEOTIDE SEQUENCE [LARGE SCALE GENOMIC DNA]</scope>
    <source>
        <strain evidence="1 2">VKM Ac-666</strain>
    </source>
</reference>
<name>A0A5M7C4T3_SACHI</name>